<dbReference type="AlphaFoldDB" id="A0A0F9KVV5"/>
<sequence length="52" mass="5881">MPQAEKDIQDLEDEDLPLAWPMPKGDKKIAIMIPVRGEESEDDKDQSDESVP</sequence>
<feature type="region of interest" description="Disordered" evidence="1">
    <location>
        <begin position="1"/>
        <end position="23"/>
    </location>
</feature>
<comment type="caution">
    <text evidence="2">The sequence shown here is derived from an EMBL/GenBank/DDBJ whole genome shotgun (WGS) entry which is preliminary data.</text>
</comment>
<gene>
    <name evidence="2" type="ORF">LCGC14_1278620</name>
</gene>
<name>A0A0F9KVV5_9ZZZZ</name>
<evidence type="ECO:0000313" key="2">
    <source>
        <dbReference type="EMBL" id="KKM86474.1"/>
    </source>
</evidence>
<protein>
    <submittedName>
        <fullName evidence="2">Uncharacterized protein</fullName>
    </submittedName>
</protein>
<dbReference type="EMBL" id="LAZR01007250">
    <property type="protein sequence ID" value="KKM86474.1"/>
    <property type="molecule type" value="Genomic_DNA"/>
</dbReference>
<reference evidence="2" key="1">
    <citation type="journal article" date="2015" name="Nature">
        <title>Complex archaea that bridge the gap between prokaryotes and eukaryotes.</title>
        <authorList>
            <person name="Spang A."/>
            <person name="Saw J.H."/>
            <person name="Jorgensen S.L."/>
            <person name="Zaremba-Niedzwiedzka K."/>
            <person name="Martijn J."/>
            <person name="Lind A.E."/>
            <person name="van Eijk R."/>
            <person name="Schleper C."/>
            <person name="Guy L."/>
            <person name="Ettema T.J."/>
        </authorList>
    </citation>
    <scope>NUCLEOTIDE SEQUENCE</scope>
</reference>
<evidence type="ECO:0000256" key="1">
    <source>
        <dbReference type="SAM" id="MobiDB-lite"/>
    </source>
</evidence>
<proteinExistence type="predicted"/>
<accession>A0A0F9KVV5</accession>
<organism evidence="2">
    <name type="scientific">marine sediment metagenome</name>
    <dbReference type="NCBI Taxonomy" id="412755"/>
    <lineage>
        <taxon>unclassified sequences</taxon>
        <taxon>metagenomes</taxon>
        <taxon>ecological metagenomes</taxon>
    </lineage>
</organism>